<sequence>MYSPSPESGHENSGVAGNTVLIPFRFVWPYGGRRVFLSGSFTRWTEHMPMSPIEGCPTVFQIICRLPPGYHQYKFYVDGEWRHDEHQPFVNGNSGVVNCVVIDREADMLPTSVSPEPSGNMEVDDVLMHPEAFTQISEADLELSRRRISLFLSSHTAYELIPESSKVIVLDVNLPVKQAFHILYEQGFPVAPLWDYTRSELVGVLSALDFILILSELGTNGSNLTEEELETHTISAWKEGKLQLNLNRQIDGNGRPYSRRLVRVGPSDCLKEVALKILRNKVATVPVIYSTAQGGSNQQLLLHLASLSEILKCICRHFRHSSSQLPILQQPVSSIRLGTWVPQIGESNSRPFQMLKPNASLGSALALLVEAEVSSIPIVDDNYSLLDIYSRSDITALAKDKAYTQIHLGEMSIHQALQLGQDANSSQGFNGQRCHMCLRSDPLHKVMERLANPGVRRLVIVEAGSKRVEGIISLSDVFRFLLGV</sequence>
<dbReference type="EMBL" id="CM051397">
    <property type="protein sequence ID" value="KAJ4719457.1"/>
    <property type="molecule type" value="Genomic_DNA"/>
</dbReference>
<keyword evidence="2" id="KW-1185">Reference proteome</keyword>
<dbReference type="Proteomes" id="UP001164539">
    <property type="component" value="Chromosome 4"/>
</dbReference>
<organism evidence="1 2">
    <name type="scientific">Melia azedarach</name>
    <name type="common">Chinaberry tree</name>
    <dbReference type="NCBI Taxonomy" id="155640"/>
    <lineage>
        <taxon>Eukaryota</taxon>
        <taxon>Viridiplantae</taxon>
        <taxon>Streptophyta</taxon>
        <taxon>Embryophyta</taxon>
        <taxon>Tracheophyta</taxon>
        <taxon>Spermatophyta</taxon>
        <taxon>Magnoliopsida</taxon>
        <taxon>eudicotyledons</taxon>
        <taxon>Gunneridae</taxon>
        <taxon>Pentapetalae</taxon>
        <taxon>rosids</taxon>
        <taxon>malvids</taxon>
        <taxon>Sapindales</taxon>
        <taxon>Meliaceae</taxon>
        <taxon>Melia</taxon>
    </lineage>
</organism>
<accession>A0ACC1Y858</accession>
<reference evidence="1 2" key="1">
    <citation type="journal article" date="2023" name="Science">
        <title>Complex scaffold remodeling in plant triterpene biosynthesis.</title>
        <authorList>
            <person name="De La Pena R."/>
            <person name="Hodgson H."/>
            <person name="Liu J.C."/>
            <person name="Stephenson M.J."/>
            <person name="Martin A.C."/>
            <person name="Owen C."/>
            <person name="Harkess A."/>
            <person name="Leebens-Mack J."/>
            <person name="Jimenez L.E."/>
            <person name="Osbourn A."/>
            <person name="Sattely E.S."/>
        </authorList>
    </citation>
    <scope>NUCLEOTIDE SEQUENCE [LARGE SCALE GENOMIC DNA]</scope>
    <source>
        <strain evidence="2">cv. JPN11</strain>
        <tissue evidence="1">Leaf</tissue>
    </source>
</reference>
<evidence type="ECO:0000313" key="2">
    <source>
        <dbReference type="Proteomes" id="UP001164539"/>
    </source>
</evidence>
<gene>
    <name evidence="1" type="ORF">OWV82_007433</name>
</gene>
<name>A0ACC1Y858_MELAZ</name>
<proteinExistence type="predicted"/>
<evidence type="ECO:0000313" key="1">
    <source>
        <dbReference type="EMBL" id="KAJ4719457.1"/>
    </source>
</evidence>
<protein>
    <submittedName>
        <fullName evidence="1">Sucrose nonfermenting 4</fullName>
    </submittedName>
</protein>
<comment type="caution">
    <text evidence="1">The sequence shown here is derived from an EMBL/GenBank/DDBJ whole genome shotgun (WGS) entry which is preliminary data.</text>
</comment>